<comment type="subcellular location">
    <subcellularLocation>
        <location evidence="1">Cell membrane</location>
        <topology evidence="1">Multi-pass membrane protein</topology>
    </subcellularLocation>
</comment>
<sequence>MAFWQFTRLKFVYPVILLILFFLDGTLMSALGGYFTHFPFHILPMLTFVWLFFGIQFKVYQDIPFWWYVLLIGVMFDAYYTGIFGTYIIAFLLGTLIMKQLHYWLDERIIAGLLLLLIGIVVYLIITYFAGFIIGIANISLLNFLIYQLVPTVILNVFIGAIFYYPTWSFFQVLN</sequence>
<feature type="transmembrane region" description="Helical" evidence="8">
    <location>
        <begin position="144"/>
        <end position="165"/>
    </location>
</feature>
<proteinExistence type="inferred from homology"/>
<dbReference type="RefSeq" id="WP_010008756.1">
    <property type="nucleotide sequence ID" value="NZ_JAGYGP010000001.1"/>
</dbReference>
<dbReference type="AlphaFoldDB" id="A0A4R5NBZ9"/>
<keyword evidence="6 8" id="KW-1133">Transmembrane helix</keyword>
<evidence type="ECO:0000256" key="5">
    <source>
        <dbReference type="ARBA" id="ARBA00022960"/>
    </source>
</evidence>
<name>A0A4R5NBZ9_9LACO</name>
<keyword evidence="3" id="KW-1003">Cell membrane</keyword>
<keyword evidence="5" id="KW-0133">Cell shape</keyword>
<dbReference type="GO" id="GO:0008360">
    <property type="term" value="P:regulation of cell shape"/>
    <property type="evidence" value="ECO:0007669"/>
    <property type="project" value="UniProtKB-KW"/>
</dbReference>
<dbReference type="InterPro" id="IPR007227">
    <property type="entry name" value="Cell_shape_determining_MreD"/>
</dbReference>
<reference evidence="9 10" key="1">
    <citation type="journal article" date="2019" name="Appl. Microbiol. Biotechnol.">
        <title>Uncovering carbohydrate metabolism through a genotype-phenotype association study of 56 lactic acid bacteria genomes.</title>
        <authorList>
            <person name="Buron-Moles G."/>
            <person name="Chailyan A."/>
            <person name="Dolejs I."/>
            <person name="Forster J."/>
            <person name="Miks M.H."/>
        </authorList>
    </citation>
    <scope>NUCLEOTIDE SEQUENCE [LARGE SCALE GENOMIC DNA]</scope>
    <source>
        <strain evidence="9 10">ATCC 700006</strain>
    </source>
</reference>
<evidence type="ECO:0000256" key="1">
    <source>
        <dbReference type="ARBA" id="ARBA00004651"/>
    </source>
</evidence>
<dbReference type="EMBL" id="PUFI01000005">
    <property type="protein sequence ID" value="TDG69641.1"/>
    <property type="molecule type" value="Genomic_DNA"/>
</dbReference>
<protein>
    <submittedName>
        <fullName evidence="9">Uncharacterized protein</fullName>
    </submittedName>
</protein>
<dbReference type="NCBIfam" id="TIGR03426">
    <property type="entry name" value="shape_MreD"/>
    <property type="match status" value="1"/>
</dbReference>
<feature type="transmembrane region" description="Helical" evidence="8">
    <location>
        <begin position="12"/>
        <end position="32"/>
    </location>
</feature>
<evidence type="ECO:0000313" key="10">
    <source>
        <dbReference type="Proteomes" id="UP000295681"/>
    </source>
</evidence>
<keyword evidence="10" id="KW-1185">Reference proteome</keyword>
<organism evidence="9 10">
    <name type="scientific">Leuconostoc fallax</name>
    <dbReference type="NCBI Taxonomy" id="1251"/>
    <lineage>
        <taxon>Bacteria</taxon>
        <taxon>Bacillati</taxon>
        <taxon>Bacillota</taxon>
        <taxon>Bacilli</taxon>
        <taxon>Lactobacillales</taxon>
        <taxon>Lactobacillaceae</taxon>
        <taxon>Leuconostoc</taxon>
    </lineage>
</organism>
<keyword evidence="4 8" id="KW-0812">Transmembrane</keyword>
<evidence type="ECO:0000256" key="7">
    <source>
        <dbReference type="ARBA" id="ARBA00023136"/>
    </source>
</evidence>
<feature type="transmembrane region" description="Helical" evidence="8">
    <location>
        <begin position="67"/>
        <end position="97"/>
    </location>
</feature>
<gene>
    <name evidence="9" type="ORF">C5L23_001103</name>
</gene>
<evidence type="ECO:0000256" key="6">
    <source>
        <dbReference type="ARBA" id="ARBA00022989"/>
    </source>
</evidence>
<evidence type="ECO:0000256" key="2">
    <source>
        <dbReference type="ARBA" id="ARBA00007776"/>
    </source>
</evidence>
<evidence type="ECO:0000256" key="4">
    <source>
        <dbReference type="ARBA" id="ARBA00022692"/>
    </source>
</evidence>
<evidence type="ECO:0000256" key="3">
    <source>
        <dbReference type="ARBA" id="ARBA00022475"/>
    </source>
</evidence>
<accession>A0A4R5NBZ9</accession>
<dbReference type="Pfam" id="PF04093">
    <property type="entry name" value="MreD"/>
    <property type="match status" value="1"/>
</dbReference>
<evidence type="ECO:0000256" key="8">
    <source>
        <dbReference type="SAM" id="Phobius"/>
    </source>
</evidence>
<dbReference type="STRING" id="907931.GCA_000165675_00268"/>
<dbReference type="GO" id="GO:0005886">
    <property type="term" value="C:plasma membrane"/>
    <property type="evidence" value="ECO:0007669"/>
    <property type="project" value="UniProtKB-SubCell"/>
</dbReference>
<comment type="similarity">
    <text evidence="2">Belongs to the MreD family.</text>
</comment>
<feature type="transmembrane region" description="Helical" evidence="8">
    <location>
        <begin position="38"/>
        <end position="55"/>
    </location>
</feature>
<feature type="transmembrane region" description="Helical" evidence="8">
    <location>
        <begin position="109"/>
        <end position="137"/>
    </location>
</feature>
<dbReference type="Proteomes" id="UP000295681">
    <property type="component" value="Unassembled WGS sequence"/>
</dbReference>
<evidence type="ECO:0000313" key="9">
    <source>
        <dbReference type="EMBL" id="TDG69641.1"/>
    </source>
</evidence>
<keyword evidence="7 8" id="KW-0472">Membrane</keyword>
<comment type="caution">
    <text evidence="9">The sequence shown here is derived from an EMBL/GenBank/DDBJ whole genome shotgun (WGS) entry which is preliminary data.</text>
</comment>